<sequence>MSREKFLNLDGRLSPRTRLAGLGRIISRNTLYTYFHFGSLHGVGKTTTTANIGLSLAHFSVVAINTDVGLRNLNHLGLENRVNYTASKSSTATAASTRLSFATSGGPNSPE</sequence>
<dbReference type="InterPro" id="IPR027417">
    <property type="entry name" value="P-loop_NTPase"/>
</dbReference>
<organism evidence="1 2">
    <name type="scientific">Platanthera guangdongensis</name>
    <dbReference type="NCBI Taxonomy" id="2320717"/>
    <lineage>
        <taxon>Eukaryota</taxon>
        <taxon>Viridiplantae</taxon>
        <taxon>Streptophyta</taxon>
        <taxon>Embryophyta</taxon>
        <taxon>Tracheophyta</taxon>
        <taxon>Spermatophyta</taxon>
        <taxon>Magnoliopsida</taxon>
        <taxon>Liliopsida</taxon>
        <taxon>Asparagales</taxon>
        <taxon>Orchidaceae</taxon>
        <taxon>Orchidoideae</taxon>
        <taxon>Orchideae</taxon>
        <taxon>Orchidinae</taxon>
        <taxon>Platanthera</taxon>
    </lineage>
</organism>
<proteinExistence type="predicted"/>
<name>A0ABR2N4F3_9ASPA</name>
<evidence type="ECO:0000313" key="1">
    <source>
        <dbReference type="EMBL" id="KAK8970999.1"/>
    </source>
</evidence>
<evidence type="ECO:0000313" key="2">
    <source>
        <dbReference type="Proteomes" id="UP001412067"/>
    </source>
</evidence>
<comment type="caution">
    <text evidence="1">The sequence shown here is derived from an EMBL/GenBank/DDBJ whole genome shotgun (WGS) entry which is preliminary data.</text>
</comment>
<dbReference type="Proteomes" id="UP001412067">
    <property type="component" value="Unassembled WGS sequence"/>
</dbReference>
<gene>
    <name evidence="1" type="ORF">KSP40_PGU006949</name>
</gene>
<accession>A0ABR2N4F3</accession>
<protein>
    <submittedName>
        <fullName evidence="1">Uncharacterized protein</fullName>
    </submittedName>
</protein>
<dbReference type="EMBL" id="JBBWWR010000001">
    <property type="protein sequence ID" value="KAK8970999.1"/>
    <property type="molecule type" value="Genomic_DNA"/>
</dbReference>
<reference evidence="1 2" key="1">
    <citation type="journal article" date="2022" name="Nat. Plants">
        <title>Genomes of leafy and leafless Platanthera orchids illuminate the evolution of mycoheterotrophy.</title>
        <authorList>
            <person name="Li M.H."/>
            <person name="Liu K.W."/>
            <person name="Li Z."/>
            <person name="Lu H.C."/>
            <person name="Ye Q.L."/>
            <person name="Zhang D."/>
            <person name="Wang J.Y."/>
            <person name="Li Y.F."/>
            <person name="Zhong Z.M."/>
            <person name="Liu X."/>
            <person name="Yu X."/>
            <person name="Liu D.K."/>
            <person name="Tu X.D."/>
            <person name="Liu B."/>
            <person name="Hao Y."/>
            <person name="Liao X.Y."/>
            <person name="Jiang Y.T."/>
            <person name="Sun W.H."/>
            <person name="Chen J."/>
            <person name="Chen Y.Q."/>
            <person name="Ai Y."/>
            <person name="Zhai J.W."/>
            <person name="Wu S.S."/>
            <person name="Zhou Z."/>
            <person name="Hsiao Y.Y."/>
            <person name="Wu W.L."/>
            <person name="Chen Y.Y."/>
            <person name="Lin Y.F."/>
            <person name="Hsu J.L."/>
            <person name="Li C.Y."/>
            <person name="Wang Z.W."/>
            <person name="Zhao X."/>
            <person name="Zhong W.Y."/>
            <person name="Ma X.K."/>
            <person name="Ma L."/>
            <person name="Huang J."/>
            <person name="Chen G.Z."/>
            <person name="Huang M.Z."/>
            <person name="Huang L."/>
            <person name="Peng D.H."/>
            <person name="Luo Y.B."/>
            <person name="Zou S.Q."/>
            <person name="Chen S.P."/>
            <person name="Lan S."/>
            <person name="Tsai W.C."/>
            <person name="Van de Peer Y."/>
            <person name="Liu Z.J."/>
        </authorList>
    </citation>
    <scope>NUCLEOTIDE SEQUENCE [LARGE SCALE GENOMIC DNA]</scope>
    <source>
        <strain evidence="1">Lor288</strain>
    </source>
</reference>
<keyword evidence="2" id="KW-1185">Reference proteome</keyword>
<dbReference type="SUPFAM" id="SSF52540">
    <property type="entry name" value="P-loop containing nucleoside triphosphate hydrolases"/>
    <property type="match status" value="1"/>
</dbReference>
<dbReference type="Gene3D" id="3.40.50.300">
    <property type="entry name" value="P-loop containing nucleotide triphosphate hydrolases"/>
    <property type="match status" value="1"/>
</dbReference>